<accession>A0A3N0VZ53</accession>
<dbReference type="EMBL" id="SOQW01000002">
    <property type="protein sequence ID" value="TDX92704.1"/>
    <property type="molecule type" value="Genomic_DNA"/>
</dbReference>
<dbReference type="Proteomes" id="UP000295709">
    <property type="component" value="Unassembled WGS sequence"/>
</dbReference>
<keyword evidence="4" id="KW-1185">Reference proteome</keyword>
<comment type="caution">
    <text evidence="1">The sequence shown here is derived from an EMBL/GenBank/DDBJ whole genome shotgun (WGS) entry which is preliminary data.</text>
</comment>
<evidence type="ECO:0000313" key="3">
    <source>
        <dbReference type="Proteomes" id="UP000269375"/>
    </source>
</evidence>
<name>A0A3N0VZ53_9FLAO</name>
<evidence type="ECO:0000313" key="4">
    <source>
        <dbReference type="Proteomes" id="UP000295709"/>
    </source>
</evidence>
<sequence length="295" mass="34091">MKHKLNCYISAPANFDLTRLESLLNSQKIEYHSFYDFSIGTTFSDLIRRKIRESDFVIAVLQSENSNVLFELGVAEGLKKPTFILVDKEYKVPFFLDTKFYYQTNFKDLSLIELALKNFVQDIGSRKKNILKKEEKDTLSVDETTNTLARISNLRKNPNEREIFSLIKDTFSRIDIQNVSISESTVDKGVDLIIRSKNLTPYFGNPIFVEVKTGNLNAQRILQAEQQLLKYLNHSEAKGAIILYLDRDNKRFENIKTIYNSILLFDLEDFINGIASDGFEKTLIDKRNKSVHGNF</sequence>
<reference evidence="1 3" key="1">
    <citation type="submission" date="2018-11" db="EMBL/GenBank/DDBJ databases">
        <title>Proposal to divide the Flavobacteriaceae and reorganize its genera based on Amino Acid Identity values calculated from whole genome sequences.</title>
        <authorList>
            <person name="Nicholson A.C."/>
            <person name="Gulvik C.A."/>
            <person name="Whitney A.M."/>
            <person name="Humrighouse B.W."/>
            <person name="Bell M."/>
            <person name="Holmes B."/>
            <person name="Steigerwalt A."/>
            <person name="Villarma A."/>
            <person name="Sheth M."/>
            <person name="Batra D."/>
            <person name="Pryor J."/>
            <person name="Bernardet J.-F."/>
            <person name="Hugo C."/>
            <person name="Kampfer P."/>
            <person name="Newman J."/>
            <person name="Mcquiston J.R."/>
        </authorList>
    </citation>
    <scope>NUCLEOTIDE SEQUENCE [LARGE SCALE GENOMIC DNA]</scope>
    <source>
        <strain evidence="1 3">DSM 15235</strain>
    </source>
</reference>
<reference evidence="2 4" key="2">
    <citation type="submission" date="2019-03" db="EMBL/GenBank/DDBJ databases">
        <title>Genomic Encyclopedia of Archaeal and Bacterial Type Strains, Phase II (KMG-II): from individual species to whole genera.</title>
        <authorList>
            <person name="Goeker M."/>
        </authorList>
    </citation>
    <scope>NUCLEOTIDE SEQUENCE [LARGE SCALE GENOMIC DNA]</scope>
    <source>
        <strain evidence="2 4">DSM 15235</strain>
    </source>
</reference>
<evidence type="ECO:0000313" key="1">
    <source>
        <dbReference type="EMBL" id="ROH98096.1"/>
    </source>
</evidence>
<dbReference type="Gene3D" id="3.40.50.450">
    <property type="match status" value="1"/>
</dbReference>
<gene>
    <name evidence="2" type="ORF">BCF50_1644</name>
    <name evidence="1" type="ORF">EGI05_12210</name>
</gene>
<dbReference type="RefSeq" id="WP_123263291.1">
    <property type="nucleotide sequence ID" value="NZ_RJTX01000002.1"/>
</dbReference>
<proteinExistence type="predicted"/>
<dbReference type="EMBL" id="RJTX01000002">
    <property type="protein sequence ID" value="ROH98096.1"/>
    <property type="molecule type" value="Genomic_DNA"/>
</dbReference>
<dbReference type="SUPFAM" id="SSF52309">
    <property type="entry name" value="N-(deoxy)ribosyltransferase-like"/>
    <property type="match status" value="1"/>
</dbReference>
<dbReference type="OrthoDB" id="9815193at2"/>
<organism evidence="1 3">
    <name type="scientific">Chryseobacterium daecheongense</name>
    <dbReference type="NCBI Taxonomy" id="192389"/>
    <lineage>
        <taxon>Bacteria</taxon>
        <taxon>Pseudomonadati</taxon>
        <taxon>Bacteroidota</taxon>
        <taxon>Flavobacteriia</taxon>
        <taxon>Flavobacteriales</taxon>
        <taxon>Weeksellaceae</taxon>
        <taxon>Chryseobacterium group</taxon>
        <taxon>Chryseobacterium</taxon>
    </lineage>
</organism>
<protein>
    <submittedName>
        <fullName evidence="1">Uncharacterized protein</fullName>
    </submittedName>
</protein>
<dbReference type="AlphaFoldDB" id="A0A3N0VZ53"/>
<evidence type="ECO:0000313" key="2">
    <source>
        <dbReference type="EMBL" id="TDX92704.1"/>
    </source>
</evidence>
<dbReference type="Proteomes" id="UP000269375">
    <property type="component" value="Unassembled WGS sequence"/>
</dbReference>